<proteinExistence type="predicted"/>
<feature type="transmembrane region" description="Helical" evidence="1">
    <location>
        <begin position="173"/>
        <end position="194"/>
    </location>
</feature>
<keyword evidence="3" id="KW-1185">Reference proteome</keyword>
<feature type="transmembrane region" description="Helical" evidence="1">
    <location>
        <begin position="396"/>
        <end position="413"/>
    </location>
</feature>
<gene>
    <name evidence="2" type="ORF">AQUSIP_22750</name>
</gene>
<feature type="transmembrane region" description="Helical" evidence="1">
    <location>
        <begin position="284"/>
        <end position="302"/>
    </location>
</feature>
<organism evidence="2 3">
    <name type="scientific">Aquicella siphonis</name>
    <dbReference type="NCBI Taxonomy" id="254247"/>
    <lineage>
        <taxon>Bacteria</taxon>
        <taxon>Pseudomonadati</taxon>
        <taxon>Pseudomonadota</taxon>
        <taxon>Gammaproteobacteria</taxon>
        <taxon>Legionellales</taxon>
        <taxon>Coxiellaceae</taxon>
        <taxon>Aquicella</taxon>
    </lineage>
</organism>
<feature type="transmembrane region" description="Helical" evidence="1">
    <location>
        <begin position="143"/>
        <end position="161"/>
    </location>
</feature>
<dbReference type="AlphaFoldDB" id="A0A5E4PKA1"/>
<keyword evidence="1" id="KW-0812">Transmembrane</keyword>
<feature type="transmembrane region" description="Helical" evidence="1">
    <location>
        <begin position="12"/>
        <end position="34"/>
    </location>
</feature>
<evidence type="ECO:0000256" key="1">
    <source>
        <dbReference type="SAM" id="Phobius"/>
    </source>
</evidence>
<feature type="transmembrane region" description="Helical" evidence="1">
    <location>
        <begin position="214"/>
        <end position="231"/>
    </location>
</feature>
<evidence type="ECO:0008006" key="4">
    <source>
        <dbReference type="Google" id="ProtNLM"/>
    </source>
</evidence>
<feature type="transmembrane region" description="Helical" evidence="1">
    <location>
        <begin position="251"/>
        <end position="275"/>
    </location>
</feature>
<feature type="transmembrane region" description="Helical" evidence="1">
    <location>
        <begin position="308"/>
        <end position="327"/>
    </location>
</feature>
<evidence type="ECO:0000313" key="3">
    <source>
        <dbReference type="Proteomes" id="UP000324194"/>
    </source>
</evidence>
<dbReference type="OrthoDB" id="5632134at2"/>
<feature type="transmembrane region" description="Helical" evidence="1">
    <location>
        <begin position="91"/>
        <end position="111"/>
    </location>
</feature>
<sequence length="646" mass="75889">MTGIVARNKDNIYLISIFIAIYALTWIAQSNLYFNWDVSWLMEASRRLLAGGSYKSDFFENNPPLILYLYVPPVLLTKFFHLNLMISLRVYIYILASISLVICNVLVLRIFQRQNAALHHFFMVCVAFVFMILPLYEFGQREHLLLIFTLPYLLMMAIRVQGDTFPSGNAFLLGVYAGLGFFIKPFFLITWFLIEVYYHVNQRSIKAWLRPETLGLSSLLVIYLTTLFVRHPDYLYIVMPYAARWCFLTSAYPWALMLFNQYMLFCLIPIIFFLLQYRANSQKAFSGILVIALVGDIIAFLVQRTPWYYRLFPAYAMAILLLGLLFSLRLTTPYTKRDYILMGMLGSLTFFFLVHYSASIWTTLIFNSLAYYVFFAGLFIGTTYLICVTRQNYKKLFILISLIFILIINYLISDFIQNTFLMEHRFFLTTALMVLSFYFLIIRTLERQLEHLLTLVVAMLVLSYPSYALTNFYAKFVLVKQRMEKLITFLKVNASHQSVYFFTTDIKYVFPVIQYAGDTTSSSRFSHFLGLGGIIKQPYMSVKQISEQRARDSHFLIEMVAEDLSIKKPEYVFVDVNQSKLGFTVFHTRQGKLKGEQIPFDYLNYFLRNEHFRTAWKPYRYMTSLEGSKSNWTDADYRFQVYKRQS</sequence>
<name>A0A5E4PKA1_9COXI</name>
<protein>
    <recommendedName>
        <fullName evidence="4">Glycosyltransferase RgtA/B/C/D-like domain-containing protein</fullName>
    </recommendedName>
</protein>
<dbReference type="KEGG" id="asip:AQUSIP_22750"/>
<evidence type="ECO:0000313" key="2">
    <source>
        <dbReference type="EMBL" id="VVC76948.1"/>
    </source>
</evidence>
<keyword evidence="1" id="KW-1133">Transmembrane helix</keyword>
<feature type="transmembrane region" description="Helical" evidence="1">
    <location>
        <begin position="452"/>
        <end position="474"/>
    </location>
</feature>
<dbReference type="EMBL" id="LR699120">
    <property type="protein sequence ID" value="VVC76948.1"/>
    <property type="molecule type" value="Genomic_DNA"/>
</dbReference>
<feature type="transmembrane region" description="Helical" evidence="1">
    <location>
        <begin position="425"/>
        <end position="445"/>
    </location>
</feature>
<feature type="transmembrane region" description="Helical" evidence="1">
    <location>
        <begin position="369"/>
        <end position="389"/>
    </location>
</feature>
<feature type="transmembrane region" description="Helical" evidence="1">
    <location>
        <begin position="65"/>
        <end position="84"/>
    </location>
</feature>
<feature type="transmembrane region" description="Helical" evidence="1">
    <location>
        <begin position="117"/>
        <end position="136"/>
    </location>
</feature>
<dbReference type="RefSeq" id="WP_148340358.1">
    <property type="nucleotide sequence ID" value="NZ_LR699120.1"/>
</dbReference>
<accession>A0A5E4PKA1</accession>
<dbReference type="Proteomes" id="UP000324194">
    <property type="component" value="Chromosome 2"/>
</dbReference>
<feature type="transmembrane region" description="Helical" evidence="1">
    <location>
        <begin position="339"/>
        <end position="357"/>
    </location>
</feature>
<reference evidence="2 3" key="1">
    <citation type="submission" date="2019-08" db="EMBL/GenBank/DDBJ databases">
        <authorList>
            <person name="Guy L."/>
        </authorList>
    </citation>
    <scope>NUCLEOTIDE SEQUENCE [LARGE SCALE GENOMIC DNA]</scope>
    <source>
        <strain evidence="2 3">SGT-108</strain>
    </source>
</reference>
<keyword evidence="1" id="KW-0472">Membrane</keyword>